<evidence type="ECO:0000313" key="2">
    <source>
        <dbReference type="Proteomes" id="UP000198122"/>
    </source>
</evidence>
<reference evidence="1 2" key="1">
    <citation type="submission" date="2017-06" db="EMBL/GenBank/DDBJ databases">
        <authorList>
            <person name="Kim H.J."/>
            <person name="Triplett B.A."/>
        </authorList>
    </citation>
    <scope>NUCLEOTIDE SEQUENCE [LARGE SCALE GENOMIC DNA]</scope>
    <source>
        <strain evidence="1 2">DSM 22179</strain>
    </source>
</reference>
<dbReference type="OrthoDB" id="3266223at2"/>
<protein>
    <submittedName>
        <fullName evidence="1">Uncharacterized protein</fullName>
    </submittedName>
</protein>
<gene>
    <name evidence="1" type="ORF">SAMN05445756_0582</name>
</gene>
<keyword evidence="2" id="KW-1185">Reference proteome</keyword>
<dbReference type="AlphaFoldDB" id="A0A212T805"/>
<name>A0A212T805_9MICO</name>
<dbReference type="EMBL" id="FYEZ01000001">
    <property type="protein sequence ID" value="SNC61914.1"/>
    <property type="molecule type" value="Genomic_DNA"/>
</dbReference>
<sequence length="164" mass="17638">MTTPPSTPEIAPELLQAARETERHVAESGWGQPDRVFALARTADLVAAEPSLRGQLGDESGYSAVEQELPAGTELVEFLGHTRWPEAVVGCALAAERRMTVPPAQRAAGAGDEPEAIRLLVAVTRQGERVTLLRMEQHDRDTDVAVAHDAARELEDALLVTLGD</sequence>
<accession>A0A212T805</accession>
<dbReference type="RefSeq" id="WP_088817564.1">
    <property type="nucleotide sequence ID" value="NZ_FYEZ01000001.1"/>
</dbReference>
<proteinExistence type="predicted"/>
<dbReference type="Proteomes" id="UP000198122">
    <property type="component" value="Unassembled WGS sequence"/>
</dbReference>
<organism evidence="1 2">
    <name type="scientific">Kytococcus aerolatus</name>
    <dbReference type="NCBI Taxonomy" id="592308"/>
    <lineage>
        <taxon>Bacteria</taxon>
        <taxon>Bacillati</taxon>
        <taxon>Actinomycetota</taxon>
        <taxon>Actinomycetes</taxon>
        <taxon>Micrococcales</taxon>
        <taxon>Kytococcaceae</taxon>
        <taxon>Kytococcus</taxon>
    </lineage>
</organism>
<evidence type="ECO:0000313" key="1">
    <source>
        <dbReference type="EMBL" id="SNC61914.1"/>
    </source>
</evidence>
<dbReference type="NCBIfam" id="NF040618">
    <property type="entry name" value="PPA1309_fam"/>
    <property type="match status" value="1"/>
</dbReference>
<dbReference type="InterPro" id="IPR047681">
    <property type="entry name" value="PPA1309-like"/>
</dbReference>